<name>A0A6B2M102_9BACT</name>
<protein>
    <submittedName>
        <fullName evidence="2">Uncharacterized protein</fullName>
    </submittedName>
</protein>
<dbReference type="InterPro" id="IPR019198">
    <property type="entry name" value="Beta_propeller_containing"/>
</dbReference>
<feature type="signal peptide" evidence="1">
    <location>
        <begin position="1"/>
        <end position="22"/>
    </location>
</feature>
<organism evidence="2 3">
    <name type="scientific">Oceanipulchritudo coccoides</name>
    <dbReference type="NCBI Taxonomy" id="2706888"/>
    <lineage>
        <taxon>Bacteria</taxon>
        <taxon>Pseudomonadati</taxon>
        <taxon>Verrucomicrobiota</taxon>
        <taxon>Opitutia</taxon>
        <taxon>Puniceicoccales</taxon>
        <taxon>Oceanipulchritudinaceae</taxon>
        <taxon>Oceanipulchritudo</taxon>
    </lineage>
</organism>
<keyword evidence="1" id="KW-0732">Signal</keyword>
<feature type="chain" id="PRO_5025396064" evidence="1">
    <location>
        <begin position="23"/>
        <end position="1184"/>
    </location>
</feature>
<evidence type="ECO:0000313" key="3">
    <source>
        <dbReference type="Proteomes" id="UP000478417"/>
    </source>
</evidence>
<dbReference type="Pfam" id="PF09826">
    <property type="entry name" value="Beta_propel"/>
    <property type="match status" value="1"/>
</dbReference>
<evidence type="ECO:0000256" key="1">
    <source>
        <dbReference type="SAM" id="SignalP"/>
    </source>
</evidence>
<sequence>MKVKCLYVGAALWMVGQSGLLAQTNAVEVRVSDAIQQVRVEALDSDTGRWLAIASGYRDHTDSGWLKIALPEEFETHQLRVMGTDAVSPFAGKMESARSAGTTFVAYPPSQYRGWGPEAVVDANTMGTEEPVIEEADIWAWNGPTLYFYNQYRGLQVIDLENPLAPEWQDYFRYPARGEDLYAMENGRIILIGTGNYWSNDSVALQFLQFDGSEVSLDETVELEAGQYLDSRRYGDYLYVMTREWRRELNPNGQESQYPLIRLYTVALGDLVAERVVDVQTFASNGWLDAVLTAQPDGILLSLNKWENRAVDFRYRWRSEVHVLVPGADGVPELVGVAPLAGIVHDKFKMNFRNGLLTTVSQQADWTTGAFSRVTKLENFALGDSGFTKVGSLDLAPGETLFATRFYEDTVYVVTFEFVDPLFAIDNSIPSQPKVVGELIVPGWSNYIEWVDDQLFAVGIEERRLTVSIFDVADPTNMSLKSRVNLSEDSWAFSEAQYDDQAISFFPEKKLLMLPFSSWSWEKQEQIQAMQLISWDDTGLQLRGAIQHIDVPRRGTLLDSTVVTVSGREVVTTDINDPDLPVEGGKATLAWNVSRLIPHEEYLLQLETPSANYWGYWRSPYDPNALMEPILFVTSKDSPNIPAAEVPLAAGRLLGAVVQSDRLLLLQDVTVYPEDDYWNIPEKQDIVARLYSLADPLNPVLMNEDLLSGSPYLGGAFVPHQAGDSVIWSSSVPRYDYFIDFRYDAIWPGPYLYGGQLSYLVTEYSPLIDMVKIGASHVYATSAQWSNASSWFWEEPLLIASMSEYVEYQGPDGYPEYQAKNHLIAVDFTIPSEPLQLARAKIPADLRAVEAVGSGREYFLYFEPDYRMVETWAWDGAIAFPLFKQILGTNDPSKESSYTLAWMPPFHLRSRYLYLDGEYKNSLEVWIHNFSANRFFRLNEFDYVGQWLGNNAVLEPFYLQSTNETLDLFKGDAQTKKFEKVASMLLDIPYYYGLELGQTILDANRAYVPFGLYGVETFVFDDPLPLDMAPRYQQLEAVAGWRELSGSSWQIVTMNNVDNAGVLNEYNWLYRPDSMRELDAMATDLGDFNRESAWFGRYAHAANAPEWISHVEHGALYSYVPDDVEAEGLFLLYHDFGIVWTHPSVWPFFYSYQRDEWIHYVEASATEGHRWFYGLSSGWMNRNK</sequence>
<keyword evidence="3" id="KW-1185">Reference proteome</keyword>
<evidence type="ECO:0000313" key="2">
    <source>
        <dbReference type="EMBL" id="NDV61784.1"/>
    </source>
</evidence>
<dbReference type="Proteomes" id="UP000478417">
    <property type="component" value="Unassembled WGS sequence"/>
</dbReference>
<gene>
    <name evidence="2" type="ORF">G0Q06_04910</name>
</gene>
<proteinExistence type="predicted"/>
<accession>A0A6B2M102</accession>
<dbReference type="EMBL" id="JAAGNX010000001">
    <property type="protein sequence ID" value="NDV61784.1"/>
    <property type="molecule type" value="Genomic_DNA"/>
</dbReference>
<comment type="caution">
    <text evidence="2">The sequence shown here is derived from an EMBL/GenBank/DDBJ whole genome shotgun (WGS) entry which is preliminary data.</text>
</comment>
<reference evidence="2 3" key="1">
    <citation type="submission" date="2020-02" db="EMBL/GenBank/DDBJ databases">
        <title>Albibacoteraceae fam. nov., the first described family within the subdivision 4 Verrucomicrobia.</title>
        <authorList>
            <person name="Xi F."/>
        </authorList>
    </citation>
    <scope>NUCLEOTIDE SEQUENCE [LARGE SCALE GENOMIC DNA]</scope>
    <source>
        <strain evidence="2 3">CK1056</strain>
    </source>
</reference>
<dbReference type="RefSeq" id="WP_163963021.1">
    <property type="nucleotide sequence ID" value="NZ_JAAGNX010000001.1"/>
</dbReference>
<dbReference type="AlphaFoldDB" id="A0A6B2M102"/>